<evidence type="ECO:0000313" key="3">
    <source>
        <dbReference type="Proteomes" id="UP000030649"/>
    </source>
</evidence>
<dbReference type="InterPro" id="IPR012337">
    <property type="entry name" value="RNaseH-like_sf"/>
</dbReference>
<reference evidence="2 3" key="1">
    <citation type="journal article" date="2013" name="PLoS ONE">
        <title>Assembly-driven community genomics of a hypersaline microbial ecosystem.</title>
        <authorList>
            <person name="Podell S."/>
            <person name="Ugalde J.A."/>
            <person name="Narasingarao P."/>
            <person name="Banfield J.F."/>
            <person name="Heidelberg K.B."/>
            <person name="Allen E.E."/>
        </authorList>
    </citation>
    <scope>NUCLEOTIDE SEQUENCE [LARGE SCALE GENOMIC DNA]</scope>
    <source>
        <strain evidence="3">J07HQW1</strain>
    </source>
</reference>
<dbReference type="PANTHER" id="PTHR33258">
    <property type="entry name" value="TRANSPOSASE INSL FOR INSERTION SEQUENCE ELEMENT IS186A-RELATED"/>
    <property type="match status" value="1"/>
</dbReference>
<accession>U1PBN8</accession>
<dbReference type="GO" id="GO:0003677">
    <property type="term" value="F:DNA binding"/>
    <property type="evidence" value="ECO:0007669"/>
    <property type="project" value="InterPro"/>
</dbReference>
<name>U1PBN8_9EURY</name>
<feature type="domain" description="Transposase IS4-like" evidence="1">
    <location>
        <begin position="32"/>
        <end position="81"/>
    </location>
</feature>
<dbReference type="GO" id="GO:0004803">
    <property type="term" value="F:transposase activity"/>
    <property type="evidence" value="ECO:0007669"/>
    <property type="project" value="InterPro"/>
</dbReference>
<dbReference type="SUPFAM" id="SSF53098">
    <property type="entry name" value="Ribonuclease H-like"/>
    <property type="match status" value="1"/>
</dbReference>
<dbReference type="AlphaFoldDB" id="U1PBN8"/>
<protein>
    <submittedName>
        <fullName evidence="2">Transposase</fullName>
    </submittedName>
</protein>
<dbReference type="Pfam" id="PF01609">
    <property type="entry name" value="DDE_Tnp_1"/>
    <property type="match status" value="1"/>
</dbReference>
<evidence type="ECO:0000313" key="2">
    <source>
        <dbReference type="EMBL" id="ERG90967.1"/>
    </source>
</evidence>
<organism evidence="2 3">
    <name type="scientific">Haloquadratum walsbyi J07HQW1</name>
    <dbReference type="NCBI Taxonomy" id="1238424"/>
    <lineage>
        <taxon>Archaea</taxon>
        <taxon>Methanobacteriati</taxon>
        <taxon>Methanobacteriota</taxon>
        <taxon>Stenosarchaea group</taxon>
        <taxon>Halobacteria</taxon>
        <taxon>Halobacteriales</taxon>
        <taxon>Haloferacaceae</taxon>
        <taxon>Haloquadratum</taxon>
    </lineage>
</organism>
<sequence length="131" mass="15167">MDSSYYPYGVGGLNEDNYYAVGIKSEKKSLRRKSEPDEPMDDYTYFYTNLAPTEIPPEELASDYRRRWGIETGFRVIKEEFLPKSASPNSRVRTFYFNFAADLYNIWTLANVRRAEELGTELSKGKEFTAG</sequence>
<proteinExistence type="predicted"/>
<dbReference type="InterPro" id="IPR002559">
    <property type="entry name" value="Transposase_11"/>
</dbReference>
<dbReference type="Proteomes" id="UP000030649">
    <property type="component" value="Unassembled WGS sequence"/>
</dbReference>
<dbReference type="PANTHER" id="PTHR33258:SF1">
    <property type="entry name" value="TRANSPOSASE INSL FOR INSERTION SEQUENCE ELEMENT IS186A-RELATED"/>
    <property type="match status" value="1"/>
</dbReference>
<gene>
    <name evidence="2" type="ORF">J07HQW1_00998</name>
</gene>
<dbReference type="HOGENOM" id="CLU_1922746_0_0_2"/>
<dbReference type="GO" id="GO:0006313">
    <property type="term" value="P:DNA transposition"/>
    <property type="evidence" value="ECO:0007669"/>
    <property type="project" value="InterPro"/>
</dbReference>
<evidence type="ECO:0000259" key="1">
    <source>
        <dbReference type="Pfam" id="PF01609"/>
    </source>
</evidence>
<dbReference type="EMBL" id="KE356560">
    <property type="protein sequence ID" value="ERG90967.1"/>
    <property type="molecule type" value="Genomic_DNA"/>
</dbReference>